<keyword evidence="2" id="KW-0413">Isomerase</keyword>
<evidence type="ECO:0000256" key="1">
    <source>
        <dbReference type="ARBA" id="ARBA00008270"/>
    </source>
</evidence>
<organism evidence="4 5">
    <name type="scientific">Entomomonas moraniae</name>
    <dbReference type="NCBI Taxonomy" id="2213226"/>
    <lineage>
        <taxon>Bacteria</taxon>
        <taxon>Pseudomonadati</taxon>
        <taxon>Pseudomonadota</taxon>
        <taxon>Gammaproteobacteria</taxon>
        <taxon>Pseudomonadales</taxon>
        <taxon>Pseudomonadaceae</taxon>
        <taxon>Entomomonas</taxon>
    </lineage>
</organism>
<evidence type="ECO:0000313" key="5">
    <source>
        <dbReference type="Proteomes" id="UP000273143"/>
    </source>
</evidence>
<dbReference type="Pfam" id="PF02567">
    <property type="entry name" value="PhzC-PhzF"/>
    <property type="match status" value="1"/>
</dbReference>
<dbReference type="NCBIfam" id="TIGR00654">
    <property type="entry name" value="PhzF_family"/>
    <property type="match status" value="1"/>
</dbReference>
<dbReference type="Proteomes" id="UP000273143">
    <property type="component" value="Chromosome"/>
</dbReference>
<proteinExistence type="inferred from homology"/>
<protein>
    <submittedName>
        <fullName evidence="4">PhzF family phenazine biosynthesis protein</fullName>
    </submittedName>
</protein>
<name>A0A451EQL6_9GAMM</name>
<dbReference type="Gene3D" id="3.10.310.10">
    <property type="entry name" value="Diaminopimelate Epimerase, Chain A, domain 1"/>
    <property type="match status" value="2"/>
</dbReference>
<dbReference type="PIRSF" id="PIRSF016184">
    <property type="entry name" value="PhzC_PhzF"/>
    <property type="match status" value="1"/>
</dbReference>
<dbReference type="GO" id="GO:0016853">
    <property type="term" value="F:isomerase activity"/>
    <property type="evidence" value="ECO:0007669"/>
    <property type="project" value="UniProtKB-KW"/>
</dbReference>
<dbReference type="RefSeq" id="WP_127164781.1">
    <property type="nucleotide sequence ID" value="NZ_CP029822.1"/>
</dbReference>
<reference evidence="5" key="1">
    <citation type="submission" date="2018-06" db="EMBL/GenBank/DDBJ databases">
        <title>Complete genome of Pseudomonas insecticola strain QZS01.</title>
        <authorList>
            <person name="Wang J."/>
            <person name="Su Q."/>
        </authorList>
    </citation>
    <scope>NUCLEOTIDE SEQUENCE [LARGE SCALE GENOMIC DNA]</scope>
    <source>
        <strain evidence="5">QZS01</strain>
    </source>
</reference>
<dbReference type="EMBL" id="CP029822">
    <property type="protein sequence ID" value="AZS52139.1"/>
    <property type="molecule type" value="Genomic_DNA"/>
</dbReference>
<dbReference type="SUPFAM" id="SSF54506">
    <property type="entry name" value="Diaminopimelate epimerase-like"/>
    <property type="match status" value="1"/>
</dbReference>
<evidence type="ECO:0000256" key="2">
    <source>
        <dbReference type="ARBA" id="ARBA00023235"/>
    </source>
</evidence>
<comment type="similarity">
    <text evidence="1">Belongs to the PhzF family.</text>
</comment>
<dbReference type="GO" id="GO:0005737">
    <property type="term" value="C:cytoplasm"/>
    <property type="evidence" value="ECO:0007669"/>
    <property type="project" value="TreeGrafter"/>
</dbReference>
<gene>
    <name evidence="4" type="ORF">DM558_01705</name>
</gene>
<dbReference type="PANTHER" id="PTHR13774">
    <property type="entry name" value="PHENAZINE BIOSYNTHESIS PROTEIN"/>
    <property type="match status" value="1"/>
</dbReference>
<evidence type="ECO:0000256" key="3">
    <source>
        <dbReference type="PIRSR" id="PIRSR016184-1"/>
    </source>
</evidence>
<dbReference type="InterPro" id="IPR003719">
    <property type="entry name" value="Phenazine_PhzF-like"/>
</dbReference>
<dbReference type="PANTHER" id="PTHR13774:SF17">
    <property type="entry name" value="PHENAZINE BIOSYNTHESIS-LIKE DOMAIN-CONTAINING PROTEIN"/>
    <property type="match status" value="1"/>
</dbReference>
<keyword evidence="5" id="KW-1185">Reference proteome</keyword>
<dbReference type="KEGG" id="emo:DM558_01705"/>
<evidence type="ECO:0000313" key="4">
    <source>
        <dbReference type="EMBL" id="AZS52139.1"/>
    </source>
</evidence>
<accession>A0A451EQL6</accession>
<feature type="active site" evidence="3">
    <location>
        <position position="43"/>
    </location>
</feature>
<dbReference type="AlphaFoldDB" id="A0A451EQL6"/>
<sequence>MFHVDAFTDTLYKGNPAAVVLLEDEWLPEWQMQKIAFENNLSETAFVKSLDDERHFGIRWFTPTVEVPLCGHATLASAFVLFSIHKDLNQIIFDTMQVGQLIVVRGDDGCFVMDFPNRMPKETIDTIPEALLKGLNFAPQKVLRNEQAYFVIYDDEQKVRESDPDLKQLIKLIPYCVIVTAPSNYADYDFVSRFFAPDHGIAEDPVTGSAHAGLAPYWAEVLGKSKLSAYQVSARGGKLFCEVKTERVFIAGNAVLFSGGFVYA</sequence>